<evidence type="ECO:0000256" key="2">
    <source>
        <dbReference type="PROSITE-ProRule" id="PRU01324"/>
    </source>
</evidence>
<feature type="domain" description="OCEL" evidence="4">
    <location>
        <begin position="264"/>
        <end position="374"/>
    </location>
</feature>
<dbReference type="PROSITE" id="PS51980">
    <property type="entry name" value="OCEL"/>
    <property type="match status" value="1"/>
</dbReference>
<reference evidence="5" key="3">
    <citation type="submission" date="2025-09" db="UniProtKB">
        <authorList>
            <consortium name="Ensembl"/>
        </authorList>
    </citation>
    <scope>IDENTIFICATION</scope>
</reference>
<dbReference type="Ensembl" id="ENSAMET00000011354.2">
    <property type="protein sequence ID" value="ENSAMEP00000010888.2"/>
    <property type="gene ID" value="ENSAMEG00000010363.2"/>
</dbReference>
<dbReference type="GO" id="GO:0031410">
    <property type="term" value="C:cytoplasmic vesicle"/>
    <property type="evidence" value="ECO:0007669"/>
    <property type="project" value="TreeGrafter"/>
</dbReference>
<evidence type="ECO:0000259" key="4">
    <source>
        <dbReference type="PROSITE" id="PS51980"/>
    </source>
</evidence>
<dbReference type="InterPro" id="IPR031176">
    <property type="entry name" value="ELL/occludin"/>
</dbReference>
<feature type="compositionally biased region" description="Low complexity" evidence="3">
    <location>
        <begin position="45"/>
        <end position="69"/>
    </location>
</feature>
<dbReference type="InParanoid" id="G1LUY9"/>
<dbReference type="SUPFAM" id="SSF144292">
    <property type="entry name" value="occludin/ELL-like"/>
    <property type="match status" value="1"/>
</dbReference>
<dbReference type="HOGENOM" id="CLU_097596_0_0_1"/>
<comment type="similarity">
    <text evidence="1 2">Belongs to the ELL/occludin family.</text>
</comment>
<organism evidence="5 6">
    <name type="scientific">Ailuropoda melanoleuca</name>
    <name type="common">Giant panda</name>
    <dbReference type="NCBI Taxonomy" id="9646"/>
    <lineage>
        <taxon>Eukaryota</taxon>
        <taxon>Metazoa</taxon>
        <taxon>Chordata</taxon>
        <taxon>Craniata</taxon>
        <taxon>Vertebrata</taxon>
        <taxon>Euteleostomi</taxon>
        <taxon>Mammalia</taxon>
        <taxon>Eutheria</taxon>
        <taxon>Laurasiatheria</taxon>
        <taxon>Carnivora</taxon>
        <taxon>Caniformia</taxon>
        <taxon>Ursidae</taxon>
        <taxon>Ailuropoda</taxon>
    </lineage>
</organism>
<dbReference type="GO" id="GO:0016324">
    <property type="term" value="C:apical plasma membrane"/>
    <property type="evidence" value="ECO:0007669"/>
    <property type="project" value="TreeGrafter"/>
</dbReference>
<feature type="compositionally biased region" description="Pro residues" evidence="3">
    <location>
        <begin position="195"/>
        <end position="208"/>
    </location>
</feature>
<dbReference type="Pfam" id="PF07303">
    <property type="entry name" value="Occludin_ELL"/>
    <property type="match status" value="1"/>
</dbReference>
<reference evidence="5 6" key="1">
    <citation type="journal article" date="2010" name="Nature">
        <title>The sequence and de novo assembly of the giant panda genome.</title>
        <authorList>
            <person name="Li R."/>
            <person name="Fan W."/>
            <person name="Tian G."/>
            <person name="Zhu H."/>
            <person name="He L."/>
            <person name="Cai J."/>
            <person name="Huang Q."/>
            <person name="Cai Q."/>
            <person name="Li B."/>
            <person name="Bai Y."/>
            <person name="Zhang Z."/>
            <person name="Zhang Y."/>
            <person name="Wang W."/>
            <person name="Li J."/>
            <person name="Wei F."/>
            <person name="Li H."/>
            <person name="Jian M."/>
            <person name="Li J."/>
            <person name="Zhang Z."/>
            <person name="Nielsen R."/>
            <person name="Li D."/>
            <person name="Gu W."/>
            <person name="Yang Z."/>
            <person name="Xuan Z."/>
            <person name="Ryder O.A."/>
            <person name="Leung F.C."/>
            <person name="Zhou Y."/>
            <person name="Cao J."/>
            <person name="Sun X."/>
            <person name="Fu Y."/>
            <person name="Fang X."/>
            <person name="Guo X."/>
            <person name="Wang B."/>
            <person name="Hou R."/>
            <person name="Shen F."/>
            <person name="Mu B."/>
            <person name="Ni P."/>
            <person name="Lin R."/>
            <person name="Qian W."/>
            <person name="Wang G."/>
            <person name="Yu C."/>
            <person name="Nie W."/>
            <person name="Wang J."/>
            <person name="Wu Z."/>
            <person name="Liang H."/>
            <person name="Min J."/>
            <person name="Wu Q."/>
            <person name="Cheng S."/>
            <person name="Ruan J."/>
            <person name="Wang M."/>
            <person name="Shi Z."/>
            <person name="Wen M."/>
            <person name="Liu B."/>
            <person name="Ren X."/>
            <person name="Zheng H."/>
            <person name="Dong D."/>
            <person name="Cook K."/>
            <person name="Shan G."/>
            <person name="Zhang H."/>
            <person name="Kosiol C."/>
            <person name="Xie X."/>
            <person name="Lu Z."/>
            <person name="Zheng H."/>
            <person name="Li Y."/>
            <person name="Steiner C.C."/>
            <person name="Lam T.T."/>
            <person name="Lin S."/>
            <person name="Zhang Q."/>
            <person name="Li G."/>
            <person name="Tian J."/>
            <person name="Gong T."/>
            <person name="Liu H."/>
            <person name="Zhang D."/>
            <person name="Fang L."/>
            <person name="Ye C."/>
            <person name="Zhang J."/>
            <person name="Hu W."/>
            <person name="Xu A."/>
            <person name="Ren Y."/>
            <person name="Zhang G."/>
            <person name="Bruford M.W."/>
            <person name="Li Q."/>
            <person name="Ma L."/>
            <person name="Guo Y."/>
            <person name="An N."/>
            <person name="Hu Y."/>
            <person name="Zheng Y."/>
            <person name="Shi Y."/>
            <person name="Li Z."/>
            <person name="Liu Q."/>
            <person name="Chen Y."/>
            <person name="Zhao J."/>
            <person name="Qu N."/>
            <person name="Zhao S."/>
            <person name="Tian F."/>
            <person name="Wang X."/>
            <person name="Wang H."/>
            <person name="Xu L."/>
            <person name="Liu X."/>
            <person name="Vinar T."/>
            <person name="Wang Y."/>
            <person name="Lam T.W."/>
            <person name="Yiu S.M."/>
            <person name="Liu S."/>
            <person name="Zhang H."/>
            <person name="Li D."/>
            <person name="Huang Y."/>
            <person name="Wang X."/>
            <person name="Yang G."/>
            <person name="Jiang Z."/>
            <person name="Wang J."/>
            <person name="Qin N."/>
            <person name="Li L."/>
            <person name="Li J."/>
            <person name="Bolund L."/>
            <person name="Kristiansen K."/>
            <person name="Wong G.K."/>
            <person name="Olson M."/>
            <person name="Zhang X."/>
            <person name="Li S."/>
            <person name="Yang H."/>
            <person name="Wang J."/>
            <person name="Wang J."/>
        </authorList>
    </citation>
    <scope>NUCLEOTIDE SEQUENCE [LARGE SCALE GENOMIC DNA]</scope>
</reference>
<keyword evidence="6" id="KW-1185">Reference proteome</keyword>
<name>G1LUY9_AILME</name>
<proteinExistence type="inferred from homology"/>
<dbReference type="PANTHER" id="PTHR23288">
    <property type="entry name" value="OCCLUDIN AND RNA POLYMERASE II ELONGATION FACTOR ELL"/>
    <property type="match status" value="1"/>
</dbReference>
<dbReference type="GO" id="GO:0070830">
    <property type="term" value="P:bicellular tight junction assembly"/>
    <property type="evidence" value="ECO:0007669"/>
    <property type="project" value="TreeGrafter"/>
</dbReference>
<dbReference type="Gene3D" id="6.10.140.340">
    <property type="match status" value="1"/>
</dbReference>
<evidence type="ECO:0000256" key="1">
    <source>
        <dbReference type="ARBA" id="ARBA00009171"/>
    </source>
</evidence>
<dbReference type="Proteomes" id="UP000008912">
    <property type="component" value="Unassembled WGS sequence"/>
</dbReference>
<sequence>MHNLDSGTSPAADPGSETRTLGQVTPDGSCPCGPQLGRRSRGTSRGRCPWASRALAGEAAAARELTRGGPTQDTRWRQGRRAFPGYAARGGLLGEPIECVYANSGGASAPSSRWRVGPSGVRLPVRPAAFPASRRAPLWCPQAARRPPPPRGGHGAPRRTRPPPRGRPSRASLKPMPTRESPQTRGYRGDLQTRPPGPGPPRLVPPGPKTSAPQALCERQAGAHRPRPKKIVFKDELPSRALLTTKKPIEAIPTGHMPRPHPVPDYELKYPQVSSERERSRYAAVFQDQYTEFLELQQEVGSALAKLQQLEALLNSLPRPQSQKEAQFAARVWRKFEKKQMDPSFLDKQARCHYLKGKLRHLKMQIQKFDEQGDFEGSVYF</sequence>
<feature type="region of interest" description="Disordered" evidence="3">
    <location>
        <begin position="129"/>
        <end position="228"/>
    </location>
</feature>
<dbReference type="GeneTree" id="ENSGT00940000162475"/>
<evidence type="ECO:0000313" key="6">
    <source>
        <dbReference type="Proteomes" id="UP000008912"/>
    </source>
</evidence>
<dbReference type="InterPro" id="IPR010844">
    <property type="entry name" value="Occludin_ELL"/>
</dbReference>
<dbReference type="AlphaFoldDB" id="G1LUY9"/>
<dbReference type="PANTHER" id="PTHR23288:SF15">
    <property type="entry name" value="OCCLUDIN_ELL DOMAIN-CONTAINING PROTEIN 1"/>
    <property type="match status" value="1"/>
</dbReference>
<feature type="region of interest" description="Disordered" evidence="3">
    <location>
        <begin position="1"/>
        <end position="82"/>
    </location>
</feature>
<gene>
    <name evidence="5" type="primary">OCEL1</name>
</gene>
<accession>G1LUY9</accession>
<evidence type="ECO:0000313" key="5">
    <source>
        <dbReference type="Ensembl" id="ENSAMEP00000010888.2"/>
    </source>
</evidence>
<reference evidence="5" key="2">
    <citation type="submission" date="2025-08" db="UniProtKB">
        <authorList>
            <consortium name="Ensembl"/>
        </authorList>
    </citation>
    <scope>IDENTIFICATION</scope>
</reference>
<dbReference type="eggNOG" id="KOG4796">
    <property type="taxonomic scope" value="Eukaryota"/>
</dbReference>
<evidence type="ECO:0000256" key="3">
    <source>
        <dbReference type="SAM" id="MobiDB-lite"/>
    </source>
</evidence>
<feature type="compositionally biased region" description="Basic residues" evidence="3">
    <location>
        <begin position="156"/>
        <end position="168"/>
    </location>
</feature>
<dbReference type="GO" id="GO:0005923">
    <property type="term" value="C:bicellular tight junction"/>
    <property type="evidence" value="ECO:0007669"/>
    <property type="project" value="TreeGrafter"/>
</dbReference>
<protein>
    <submittedName>
        <fullName evidence="5">Occludin/ELL domain containing 1</fullName>
    </submittedName>
</protein>
<dbReference type="STRING" id="9646.ENSAMEP00000010888"/>